<evidence type="ECO:0000256" key="1">
    <source>
        <dbReference type="ARBA" id="ARBA00023172"/>
    </source>
</evidence>
<organism evidence="3 4">
    <name type="scientific">Sphingomonas yabuuchiae</name>
    <dbReference type="NCBI Taxonomy" id="172044"/>
    <lineage>
        <taxon>Bacteria</taxon>
        <taxon>Pseudomonadati</taxon>
        <taxon>Pseudomonadota</taxon>
        <taxon>Alphaproteobacteria</taxon>
        <taxon>Sphingomonadales</taxon>
        <taxon>Sphingomonadaceae</taxon>
        <taxon>Sphingomonas</taxon>
    </lineage>
</organism>
<evidence type="ECO:0000313" key="3">
    <source>
        <dbReference type="EMBL" id="KTT97511.1"/>
    </source>
</evidence>
<dbReference type="InterPro" id="IPR013762">
    <property type="entry name" value="Integrase-like_cat_sf"/>
</dbReference>
<evidence type="ECO:0000256" key="2">
    <source>
        <dbReference type="SAM" id="MobiDB-lite"/>
    </source>
</evidence>
<dbReference type="PATRIC" id="fig|172044.3.peg.2255"/>
<comment type="caution">
    <text evidence="3">The sequence shown here is derived from an EMBL/GenBank/DDBJ whole genome shotgun (WGS) entry which is preliminary data.</text>
</comment>
<dbReference type="Gene3D" id="1.10.443.10">
    <property type="entry name" value="Intergrase catalytic core"/>
    <property type="match status" value="1"/>
</dbReference>
<dbReference type="RefSeq" id="WP_058745807.1">
    <property type="nucleotide sequence ID" value="NZ_LDTF01000061.1"/>
</dbReference>
<name>A0A147IQX0_9SPHN</name>
<dbReference type="AlphaFoldDB" id="A0A147IQX0"/>
<dbReference type="GO" id="GO:0006310">
    <property type="term" value="P:DNA recombination"/>
    <property type="evidence" value="ECO:0007669"/>
    <property type="project" value="UniProtKB-KW"/>
</dbReference>
<dbReference type="InterPro" id="IPR011010">
    <property type="entry name" value="DNA_brk_join_enz"/>
</dbReference>
<dbReference type="SUPFAM" id="SSF56349">
    <property type="entry name" value="DNA breaking-rejoining enzymes"/>
    <property type="match status" value="1"/>
</dbReference>
<reference evidence="3 4" key="1">
    <citation type="journal article" date="2016" name="Front. Microbiol.">
        <title>Genomic Resource of Rice Seed Associated Bacteria.</title>
        <authorList>
            <person name="Midha S."/>
            <person name="Bansal K."/>
            <person name="Sharma S."/>
            <person name="Kumar N."/>
            <person name="Patil P.P."/>
            <person name="Chaudhry V."/>
            <person name="Patil P.B."/>
        </authorList>
    </citation>
    <scope>NUCLEOTIDE SEQUENCE [LARGE SCALE GENOMIC DNA]</scope>
    <source>
        <strain evidence="3 4">NS355</strain>
    </source>
</reference>
<dbReference type="GO" id="GO:0015074">
    <property type="term" value="P:DNA integration"/>
    <property type="evidence" value="ECO:0007669"/>
    <property type="project" value="InterPro"/>
</dbReference>
<dbReference type="OrthoDB" id="9784724at2"/>
<dbReference type="GO" id="GO:0003677">
    <property type="term" value="F:DNA binding"/>
    <property type="evidence" value="ECO:0007669"/>
    <property type="project" value="InterPro"/>
</dbReference>
<keyword evidence="1" id="KW-0233">DNA recombination</keyword>
<gene>
    <name evidence="3" type="ORF">NS355_11290</name>
</gene>
<evidence type="ECO:0000313" key="4">
    <source>
        <dbReference type="Proteomes" id="UP000073923"/>
    </source>
</evidence>
<accession>A0A147IQX0</accession>
<sequence>MGFSNVALRGSRYWWRKKMTVAGVRLTLALPIGAMSFMDARVIALRLGSAAETLRMGYGERSTGVSPDQLKKVFSDALRWQLKRILEDQVASSTPAVDHASLNSRYAEAWTFLSKRGVDAKWTLDDLDRLTANGWNLSDAKAVADTVFDLQGGSPVSGEQIGTYVENFGIAPTAANLDKMRRTICAAKAVACRKATANLSLEEDLPAEWIDDALADDTPFAWETTSVPPPQPSKPQPTSPVEQVAVQPVPAKAKQRLVDAADACIAVHERQRAWDAVTIQQVRTAVRLFDYACGGDVFIEDITQEHVTDFTDLCSTLPNRWGRTTEERVGGIAASLARAKTMPEKMLGISQVTINKHISWIMAVLHHAAGANREKGHRPAEAIDFKTARKGVGKKARQQQKRDRERRANWTKQEVRRLLSAPIWTGAAGIDRRLTPGSEILHDAWYWLPLMLPLYGGRSSELAGLPLSDVHEDELIPYLQIDFTEDRGLKNVQSIRKLPIHPELIRLGFIEYVHAIRAAGCTMLFPDMASPGSSSFASTFYKSIFNPWRKWAFPNGTPWRHQAGGAWKDKDVHSFRGTATSILKGVVPDSVRCDIFGHEGETETARTYDDEAELSIKLEALKHLTPLTAHIQPSLPIRIRPANRLRFGVRTPSRLDRPKADKTK</sequence>
<dbReference type="Proteomes" id="UP000073923">
    <property type="component" value="Unassembled WGS sequence"/>
</dbReference>
<evidence type="ECO:0008006" key="5">
    <source>
        <dbReference type="Google" id="ProtNLM"/>
    </source>
</evidence>
<proteinExistence type="predicted"/>
<protein>
    <recommendedName>
        <fullName evidence="5">Tyr recombinase domain-containing protein</fullName>
    </recommendedName>
</protein>
<feature type="compositionally biased region" description="Basic residues" evidence="2">
    <location>
        <begin position="388"/>
        <end position="399"/>
    </location>
</feature>
<feature type="compositionally biased region" description="Basic and acidic residues" evidence="2">
    <location>
        <begin position="400"/>
        <end position="409"/>
    </location>
</feature>
<feature type="region of interest" description="Disordered" evidence="2">
    <location>
        <begin position="387"/>
        <end position="409"/>
    </location>
</feature>
<dbReference type="EMBL" id="LDTF01000061">
    <property type="protein sequence ID" value="KTT97511.1"/>
    <property type="molecule type" value="Genomic_DNA"/>
</dbReference>